<protein>
    <recommendedName>
        <fullName evidence="3">Brl1/Brr6 domain-containing protein</fullName>
    </recommendedName>
</protein>
<feature type="domain" description="Brl1/Brr6" evidence="3">
    <location>
        <begin position="317"/>
        <end position="451"/>
    </location>
</feature>
<proteinExistence type="predicted"/>
<dbReference type="EMBL" id="JAGSYN010000165">
    <property type="protein sequence ID" value="KAG7662683.1"/>
    <property type="molecule type" value="Genomic_DNA"/>
</dbReference>
<gene>
    <name evidence="4" type="ORF">J8A68_003813</name>
</gene>
<dbReference type="SMART" id="SM01042">
    <property type="entry name" value="Brr6_like_C_C"/>
    <property type="match status" value="1"/>
</dbReference>
<keyword evidence="2" id="KW-1133">Transmembrane helix</keyword>
<evidence type="ECO:0000313" key="4">
    <source>
        <dbReference type="EMBL" id="KAG7662683.1"/>
    </source>
</evidence>
<accession>A0A8J5QII5</accession>
<dbReference type="OrthoDB" id="5961at2759"/>
<feature type="compositionally biased region" description="Acidic residues" evidence="1">
    <location>
        <begin position="102"/>
        <end position="112"/>
    </location>
</feature>
<dbReference type="Pfam" id="PF10104">
    <property type="entry name" value="Brr6_like_C_C"/>
    <property type="match status" value="1"/>
</dbReference>
<evidence type="ECO:0000313" key="5">
    <source>
        <dbReference type="Proteomes" id="UP000694255"/>
    </source>
</evidence>
<dbReference type="RefSeq" id="XP_049262916.1">
    <property type="nucleotide sequence ID" value="XM_049407707.1"/>
</dbReference>
<dbReference type="PANTHER" id="PTHR28136:SF1">
    <property type="entry name" value="NUCLEUS EXPORT PROTEIN BRL1"/>
    <property type="match status" value="1"/>
</dbReference>
<organism evidence="4 5">
    <name type="scientific">[Candida] subhashii</name>
    <dbReference type="NCBI Taxonomy" id="561895"/>
    <lineage>
        <taxon>Eukaryota</taxon>
        <taxon>Fungi</taxon>
        <taxon>Dikarya</taxon>
        <taxon>Ascomycota</taxon>
        <taxon>Saccharomycotina</taxon>
        <taxon>Pichiomycetes</taxon>
        <taxon>Debaryomycetaceae</taxon>
        <taxon>Spathaspora</taxon>
    </lineage>
</organism>
<evidence type="ECO:0000259" key="3">
    <source>
        <dbReference type="SMART" id="SM01042"/>
    </source>
</evidence>
<dbReference type="AlphaFoldDB" id="A0A8J5QII5"/>
<keyword evidence="2" id="KW-0472">Membrane</keyword>
<dbReference type="GO" id="GO:0055088">
    <property type="term" value="P:lipid homeostasis"/>
    <property type="evidence" value="ECO:0007669"/>
    <property type="project" value="InterPro"/>
</dbReference>
<dbReference type="GO" id="GO:0031965">
    <property type="term" value="C:nuclear membrane"/>
    <property type="evidence" value="ECO:0007669"/>
    <property type="project" value="InterPro"/>
</dbReference>
<dbReference type="GO" id="GO:0006998">
    <property type="term" value="P:nuclear envelope organization"/>
    <property type="evidence" value="ECO:0007669"/>
    <property type="project" value="InterPro"/>
</dbReference>
<dbReference type="PANTHER" id="PTHR28136">
    <property type="entry name" value="NUCLEUS EXPORT PROTEIN BRR6"/>
    <property type="match status" value="1"/>
</dbReference>
<reference evidence="4 5" key="1">
    <citation type="journal article" date="2021" name="DNA Res.">
        <title>Genome analysis of Candida subhashii reveals its hybrid nature and dual mitochondrial genome conformations.</title>
        <authorList>
            <person name="Mixao V."/>
            <person name="Hegedusova E."/>
            <person name="Saus E."/>
            <person name="Pryszcz L.P."/>
            <person name="Cillingova A."/>
            <person name="Nosek J."/>
            <person name="Gabaldon T."/>
        </authorList>
    </citation>
    <scope>NUCLEOTIDE SEQUENCE [LARGE SCALE GENOMIC DNA]</scope>
    <source>
        <strain evidence="4 5">CBS 10753</strain>
    </source>
</reference>
<dbReference type="Proteomes" id="UP000694255">
    <property type="component" value="Unassembled WGS sequence"/>
</dbReference>
<evidence type="ECO:0000256" key="1">
    <source>
        <dbReference type="SAM" id="MobiDB-lite"/>
    </source>
</evidence>
<feature type="region of interest" description="Disordered" evidence="1">
    <location>
        <begin position="70"/>
        <end position="112"/>
    </location>
</feature>
<name>A0A8J5QII5_9ASCO</name>
<keyword evidence="5" id="KW-1185">Reference proteome</keyword>
<dbReference type="InterPro" id="IPR018767">
    <property type="entry name" value="Brl1/Brr6_dom"/>
</dbReference>
<dbReference type="InterPro" id="IPR040202">
    <property type="entry name" value="Brl1/Brr6"/>
</dbReference>
<comment type="caution">
    <text evidence="4">The sequence shown here is derived from an EMBL/GenBank/DDBJ whole genome shotgun (WGS) entry which is preliminary data.</text>
</comment>
<sequence length="474" mass="54412">MSFYNVQHSQYNNHNDIDGLFLNSLSLDDKSNHSNLFATRHSPTDFQQSYNQYENYSDDQMDIDVDEDIPVEEDSNGHPTADTVEFDEPIDSTTTTNHGEIEVEEDPKEEEEDSSFISNMFSPTMLGAKLAINRPRLLLMPPPSTNKSTPPADHIDHEYDTSLYKPIKPNQDNEMRNRWRNDRNMSSFSPVSDINSFLAREGQQVPKEQQYDQMYGGNGRFYANNMNSSYMMRKSFGLQNAPVTIHHHHHYYGNGSSDSIKLNDTSSNSQDIVPTQKEQQLEKYQHPYQGKKSPQKLILPVPWKSNITPSEKVPYVLSSYLQIFINFTATLYSFYLISGIISSIKHDISYKLAQQSTHILTSIETCRRAYHENKCHPDTIVPLLETKCAYFERCMQQDPFNGGGNMAKISAETIGVLVNSLIEPLGWKFFMFVLMFVVTVFACNFSFGYIRAKSYYGWTGQEKKPHSDDDMIID</sequence>
<keyword evidence="2" id="KW-0812">Transmembrane</keyword>
<dbReference type="GeneID" id="73470613"/>
<evidence type="ECO:0000256" key="2">
    <source>
        <dbReference type="SAM" id="Phobius"/>
    </source>
</evidence>
<feature type="transmembrane region" description="Helical" evidence="2">
    <location>
        <begin position="429"/>
        <end position="450"/>
    </location>
</feature>